<organism evidence="2 3">
    <name type="scientific">Mycolicibacterium murale</name>
    <dbReference type="NCBI Taxonomy" id="182220"/>
    <lineage>
        <taxon>Bacteria</taxon>
        <taxon>Bacillati</taxon>
        <taxon>Actinomycetota</taxon>
        <taxon>Actinomycetes</taxon>
        <taxon>Mycobacteriales</taxon>
        <taxon>Mycobacteriaceae</taxon>
        <taxon>Mycolicibacterium</taxon>
    </lineage>
</organism>
<protein>
    <recommendedName>
        <fullName evidence="1">SnoaL-like domain-containing protein</fullName>
    </recommendedName>
</protein>
<comment type="caution">
    <text evidence="2">The sequence shown here is derived from an EMBL/GenBank/DDBJ whole genome shotgun (WGS) entry which is preliminary data.</text>
</comment>
<evidence type="ECO:0000313" key="3">
    <source>
        <dbReference type="Proteomes" id="UP000465241"/>
    </source>
</evidence>
<dbReference type="Gene3D" id="3.10.450.50">
    <property type="match status" value="1"/>
</dbReference>
<dbReference type="AlphaFoldDB" id="A0A7I9WKH7"/>
<dbReference type="InterPro" id="IPR032710">
    <property type="entry name" value="NTF2-like_dom_sf"/>
</dbReference>
<dbReference type="Pfam" id="PF13474">
    <property type="entry name" value="SnoaL_3"/>
    <property type="match status" value="1"/>
</dbReference>
<proteinExistence type="predicted"/>
<accession>A0A7I9WKH7</accession>
<sequence length="150" mass="16689">MTGLDEASTAANEISALVTDWVTRAWNLQPGQQWNSRRQLEDFYDWRGEDVILHDNADPQRTVARSAAEYAGIWDAALAALVQLENTIDDGPHVAVSGDLAVVDVCFTTRFSFGDGRVDVAPTRSTLALRREGHRWLIFREHGSALRSHA</sequence>
<keyword evidence="3" id="KW-1185">Reference proteome</keyword>
<dbReference type="Proteomes" id="UP000465241">
    <property type="component" value="Unassembled WGS sequence"/>
</dbReference>
<evidence type="ECO:0000259" key="1">
    <source>
        <dbReference type="Pfam" id="PF13474"/>
    </source>
</evidence>
<dbReference type="RefSeq" id="WP_193488804.1">
    <property type="nucleotide sequence ID" value="NZ_BAAAMC010000012.1"/>
</dbReference>
<name>A0A7I9WKH7_9MYCO</name>
<dbReference type="SUPFAM" id="SSF54427">
    <property type="entry name" value="NTF2-like"/>
    <property type="match status" value="1"/>
</dbReference>
<feature type="domain" description="SnoaL-like" evidence="1">
    <location>
        <begin position="63"/>
        <end position="146"/>
    </location>
</feature>
<gene>
    <name evidence="2" type="ORF">MMUR_18430</name>
</gene>
<reference evidence="2 3" key="1">
    <citation type="journal article" date="2019" name="Emerg. Microbes Infect.">
        <title>Comprehensive subspecies identification of 175 nontuberculous mycobacteria species based on 7547 genomic profiles.</title>
        <authorList>
            <person name="Matsumoto Y."/>
            <person name="Kinjo T."/>
            <person name="Motooka D."/>
            <person name="Nabeya D."/>
            <person name="Jung N."/>
            <person name="Uechi K."/>
            <person name="Horii T."/>
            <person name="Iida T."/>
            <person name="Fujita J."/>
            <person name="Nakamura S."/>
        </authorList>
    </citation>
    <scope>NUCLEOTIDE SEQUENCE [LARGE SCALE GENOMIC DNA]</scope>
    <source>
        <strain evidence="2 3">JCM 13392</strain>
    </source>
</reference>
<dbReference type="EMBL" id="BLKT01000003">
    <property type="protein sequence ID" value="GFG57707.1"/>
    <property type="molecule type" value="Genomic_DNA"/>
</dbReference>
<dbReference type="InterPro" id="IPR037401">
    <property type="entry name" value="SnoaL-like"/>
</dbReference>
<evidence type="ECO:0000313" key="2">
    <source>
        <dbReference type="EMBL" id="GFG57707.1"/>
    </source>
</evidence>